<feature type="compositionally biased region" description="Basic and acidic residues" evidence="1">
    <location>
        <begin position="210"/>
        <end position="232"/>
    </location>
</feature>
<dbReference type="Proteomes" id="UP000192472">
    <property type="component" value="Unassembled WGS sequence"/>
</dbReference>
<sequence length="263" mass="30670">MKIDLNEIWEFMELAPKPKTANEGDQWIYELVAGDITILQLKSEDILNLKKEENYDTELLPSIFTFREILWQPNVYTQPALCIPQLNILKVFCEDYVEERKKEQNGDIWPYFDLLNGLARFCKEALDRIQAENDAGEIRIASILGDLRKSAFPIIKFFIFHPMNRKDYQIDALNRLNYAVKIMLTQYNNKYYDLRDPFWDVSVGNPEELAKKKASQKDLPETAESEGKKSSEVQENMSNSPFPKNKIITPIMVDDTDSELEEL</sequence>
<organism evidence="2 3">
    <name type="scientific">Reichenbachiella faecimaris</name>
    <dbReference type="NCBI Taxonomy" id="692418"/>
    <lineage>
        <taxon>Bacteria</taxon>
        <taxon>Pseudomonadati</taxon>
        <taxon>Bacteroidota</taxon>
        <taxon>Cytophagia</taxon>
        <taxon>Cytophagales</taxon>
        <taxon>Reichenbachiellaceae</taxon>
        <taxon>Reichenbachiella</taxon>
    </lineage>
</organism>
<proteinExistence type="predicted"/>
<protein>
    <submittedName>
        <fullName evidence="2">Uncharacterized protein</fullName>
    </submittedName>
</protein>
<dbReference type="RefSeq" id="WP_084371880.1">
    <property type="nucleotide sequence ID" value="NZ_FWYF01000001.1"/>
</dbReference>
<feature type="compositionally biased region" description="Acidic residues" evidence="1">
    <location>
        <begin position="254"/>
        <end position="263"/>
    </location>
</feature>
<evidence type="ECO:0000313" key="2">
    <source>
        <dbReference type="EMBL" id="SMD33224.1"/>
    </source>
</evidence>
<dbReference type="EMBL" id="FWYF01000001">
    <property type="protein sequence ID" value="SMD33224.1"/>
    <property type="molecule type" value="Genomic_DNA"/>
</dbReference>
<feature type="region of interest" description="Disordered" evidence="1">
    <location>
        <begin position="210"/>
        <end position="263"/>
    </location>
</feature>
<dbReference type="STRING" id="692418.SAMN04488029_1571"/>
<name>A0A1W2G9M5_REIFA</name>
<dbReference type="AlphaFoldDB" id="A0A1W2G9M5"/>
<keyword evidence="3" id="KW-1185">Reference proteome</keyword>
<feature type="compositionally biased region" description="Polar residues" evidence="1">
    <location>
        <begin position="233"/>
        <end position="242"/>
    </location>
</feature>
<accession>A0A1W2G9M5</accession>
<reference evidence="2 3" key="1">
    <citation type="submission" date="2017-04" db="EMBL/GenBank/DDBJ databases">
        <authorList>
            <person name="Afonso C.L."/>
            <person name="Miller P.J."/>
            <person name="Scott M.A."/>
            <person name="Spackman E."/>
            <person name="Goraichik I."/>
            <person name="Dimitrov K.M."/>
            <person name="Suarez D.L."/>
            <person name="Swayne D.E."/>
        </authorList>
    </citation>
    <scope>NUCLEOTIDE SEQUENCE [LARGE SCALE GENOMIC DNA]</scope>
    <source>
        <strain evidence="2 3">DSM 26133</strain>
    </source>
</reference>
<evidence type="ECO:0000313" key="3">
    <source>
        <dbReference type="Proteomes" id="UP000192472"/>
    </source>
</evidence>
<evidence type="ECO:0000256" key="1">
    <source>
        <dbReference type="SAM" id="MobiDB-lite"/>
    </source>
</evidence>
<dbReference type="OrthoDB" id="981893at2"/>
<gene>
    <name evidence="2" type="ORF">SAMN04488029_1571</name>
</gene>